<feature type="region of interest" description="Disordered" evidence="3">
    <location>
        <begin position="204"/>
        <end position="269"/>
    </location>
</feature>
<evidence type="ECO:0000256" key="3">
    <source>
        <dbReference type="SAM" id="MobiDB-lite"/>
    </source>
</evidence>
<keyword evidence="2" id="KW-0106">Calcium</keyword>
<dbReference type="InterPro" id="IPR040250">
    <property type="entry name" value="Nucleobindin"/>
</dbReference>
<dbReference type="FunCoup" id="A0A286USZ2">
    <property type="interactions" value="91"/>
</dbReference>
<dbReference type="Gene3D" id="1.10.238.10">
    <property type="entry name" value="EF-hand"/>
    <property type="match status" value="1"/>
</dbReference>
<dbReference type="OrthoDB" id="289247at2759"/>
<dbReference type="AlphaFoldDB" id="A0A286USZ2"/>
<feature type="domain" description="EF-hand" evidence="5">
    <location>
        <begin position="96"/>
        <end position="131"/>
    </location>
</feature>
<dbReference type="PROSITE" id="PS00018">
    <property type="entry name" value="EF_HAND_1"/>
    <property type="match status" value="1"/>
</dbReference>
<sequence length="288" mass="32908">MLNTRALFYAILCFKLAYGHGDHGKPAETEGEEVDYAMRHMASEHHIDTFDPKSFFLLHDLNGDGELVPDEIEAIYGVHHPYSQKKSADEEAHQAKANHIVKTVLEIMDKNNDGKISLDEFVAAGVHALPSFEGLGAEGHHYDVESEFFLHHEEEFHSTPESQTDESYTHPEDIEHFAAHEEIEKQEVLKEAQFQGISYEEAVAEHERAEQEAEQARKEAALRPKPTRQAKPEKKEPAEEFGTAKEESEQHGEWGSGDKGYKVPQTPGERLRKNVPYKYKFRRNWGDF</sequence>
<comment type="caution">
    <text evidence="6">The sequence shown here is derived from an EMBL/GenBank/DDBJ whole genome shotgun (WGS) entry which is preliminary data.</text>
</comment>
<feature type="signal peptide" evidence="4">
    <location>
        <begin position="1"/>
        <end position="21"/>
    </location>
</feature>
<evidence type="ECO:0000256" key="1">
    <source>
        <dbReference type="ARBA" id="ARBA00022729"/>
    </source>
</evidence>
<evidence type="ECO:0000256" key="4">
    <source>
        <dbReference type="SAM" id="SignalP"/>
    </source>
</evidence>
<dbReference type="STRING" id="2282107.A0A286USZ2"/>
<dbReference type="InterPro" id="IPR011992">
    <property type="entry name" value="EF-hand-dom_pair"/>
</dbReference>
<evidence type="ECO:0000313" key="6">
    <source>
        <dbReference type="EMBL" id="PAV22698.1"/>
    </source>
</evidence>
<dbReference type="Pfam" id="PF13499">
    <property type="entry name" value="EF-hand_7"/>
    <property type="match status" value="1"/>
</dbReference>
<accession>A0A286USZ2</accession>
<evidence type="ECO:0000259" key="5">
    <source>
        <dbReference type="PROSITE" id="PS50222"/>
    </source>
</evidence>
<feature type="compositionally biased region" description="Basic and acidic residues" evidence="3">
    <location>
        <begin position="204"/>
        <end position="222"/>
    </location>
</feature>
<dbReference type="GO" id="GO:0070062">
    <property type="term" value="C:extracellular exosome"/>
    <property type="evidence" value="ECO:0007669"/>
    <property type="project" value="TreeGrafter"/>
</dbReference>
<gene>
    <name evidence="6" type="ORF">PNOK_0265500</name>
</gene>
<dbReference type="PROSITE" id="PS50222">
    <property type="entry name" value="EF_HAND_2"/>
    <property type="match status" value="1"/>
</dbReference>
<name>A0A286USZ2_9AGAM</name>
<protein>
    <submittedName>
        <fullName evidence="6">Precursor to secretory Ssp120</fullName>
    </submittedName>
</protein>
<feature type="compositionally biased region" description="Basic and acidic residues" evidence="3">
    <location>
        <begin position="230"/>
        <end position="252"/>
    </location>
</feature>
<reference evidence="6 7" key="1">
    <citation type="journal article" date="2017" name="Mol. Ecol.">
        <title>Comparative and population genomic landscape of Phellinus noxius: A hypervariable fungus causing root rot in trees.</title>
        <authorList>
            <person name="Chung C.L."/>
            <person name="Lee T.J."/>
            <person name="Akiba M."/>
            <person name="Lee H.H."/>
            <person name="Kuo T.H."/>
            <person name="Liu D."/>
            <person name="Ke H.M."/>
            <person name="Yokoi T."/>
            <person name="Roa M.B."/>
            <person name="Lu M.J."/>
            <person name="Chang Y.Y."/>
            <person name="Ann P.J."/>
            <person name="Tsai J.N."/>
            <person name="Chen C.Y."/>
            <person name="Tzean S.S."/>
            <person name="Ota Y."/>
            <person name="Hattori T."/>
            <person name="Sahashi N."/>
            <person name="Liou R.F."/>
            <person name="Kikuchi T."/>
            <person name="Tsai I.J."/>
        </authorList>
    </citation>
    <scope>NUCLEOTIDE SEQUENCE [LARGE SCALE GENOMIC DNA]</scope>
    <source>
        <strain evidence="6 7">FFPRI411160</strain>
    </source>
</reference>
<dbReference type="PANTHER" id="PTHR19237:SF20">
    <property type="entry name" value="NUCLEOBINDIN 1"/>
    <property type="match status" value="1"/>
</dbReference>
<evidence type="ECO:0000313" key="7">
    <source>
        <dbReference type="Proteomes" id="UP000217199"/>
    </source>
</evidence>
<dbReference type="SUPFAM" id="SSF47473">
    <property type="entry name" value="EF-hand"/>
    <property type="match status" value="1"/>
</dbReference>
<proteinExistence type="predicted"/>
<dbReference type="InterPro" id="IPR018247">
    <property type="entry name" value="EF_Hand_1_Ca_BS"/>
</dbReference>
<organism evidence="6 7">
    <name type="scientific">Pyrrhoderma noxium</name>
    <dbReference type="NCBI Taxonomy" id="2282107"/>
    <lineage>
        <taxon>Eukaryota</taxon>
        <taxon>Fungi</taxon>
        <taxon>Dikarya</taxon>
        <taxon>Basidiomycota</taxon>
        <taxon>Agaricomycotina</taxon>
        <taxon>Agaricomycetes</taxon>
        <taxon>Hymenochaetales</taxon>
        <taxon>Hymenochaetaceae</taxon>
        <taxon>Pyrrhoderma</taxon>
    </lineage>
</organism>
<keyword evidence="7" id="KW-1185">Reference proteome</keyword>
<evidence type="ECO:0000256" key="2">
    <source>
        <dbReference type="ARBA" id="ARBA00022837"/>
    </source>
</evidence>
<dbReference type="GO" id="GO:0005793">
    <property type="term" value="C:endoplasmic reticulum-Golgi intermediate compartment"/>
    <property type="evidence" value="ECO:0007669"/>
    <property type="project" value="TreeGrafter"/>
</dbReference>
<dbReference type="PANTHER" id="PTHR19237">
    <property type="entry name" value="NUCLEOBINDIN"/>
    <property type="match status" value="1"/>
</dbReference>
<keyword evidence="1 4" id="KW-0732">Signal</keyword>
<dbReference type="EMBL" id="NBII01000002">
    <property type="protein sequence ID" value="PAV22698.1"/>
    <property type="molecule type" value="Genomic_DNA"/>
</dbReference>
<dbReference type="InterPro" id="IPR002048">
    <property type="entry name" value="EF_hand_dom"/>
</dbReference>
<dbReference type="GO" id="GO:0005509">
    <property type="term" value="F:calcium ion binding"/>
    <property type="evidence" value="ECO:0007669"/>
    <property type="project" value="InterPro"/>
</dbReference>
<feature type="chain" id="PRO_5013951230" evidence="4">
    <location>
        <begin position="22"/>
        <end position="288"/>
    </location>
</feature>
<dbReference type="InParanoid" id="A0A286USZ2"/>
<dbReference type="Proteomes" id="UP000217199">
    <property type="component" value="Unassembled WGS sequence"/>
</dbReference>